<comment type="caution">
    <text evidence="11">The sequence shown here is derived from an EMBL/GenBank/DDBJ whole genome shotgun (WGS) entry which is preliminary data.</text>
</comment>
<accession>A0AAV7JCR4</accession>
<evidence type="ECO:0000256" key="3">
    <source>
        <dbReference type="ARBA" id="ARBA00022679"/>
    </source>
</evidence>
<evidence type="ECO:0000256" key="8">
    <source>
        <dbReference type="ARBA" id="ARBA00023136"/>
    </source>
</evidence>
<dbReference type="SUPFAM" id="SSF53448">
    <property type="entry name" value="Nucleotide-diphospho-sugar transferases"/>
    <property type="match status" value="1"/>
</dbReference>
<keyword evidence="7 9" id="KW-0333">Golgi apparatus</keyword>
<dbReference type="Pfam" id="PF05679">
    <property type="entry name" value="CHGN"/>
    <property type="match status" value="1"/>
</dbReference>
<organism evidence="11 12">
    <name type="scientific">Oopsacas minuta</name>
    <dbReference type="NCBI Taxonomy" id="111878"/>
    <lineage>
        <taxon>Eukaryota</taxon>
        <taxon>Metazoa</taxon>
        <taxon>Porifera</taxon>
        <taxon>Hexactinellida</taxon>
        <taxon>Hexasterophora</taxon>
        <taxon>Lyssacinosida</taxon>
        <taxon>Leucopsacidae</taxon>
        <taxon>Oopsacas</taxon>
    </lineage>
</organism>
<evidence type="ECO:0000259" key="10">
    <source>
        <dbReference type="PROSITE" id="PS51820"/>
    </source>
</evidence>
<evidence type="ECO:0000256" key="5">
    <source>
        <dbReference type="ARBA" id="ARBA00022968"/>
    </source>
</evidence>
<evidence type="ECO:0000313" key="11">
    <source>
        <dbReference type="EMBL" id="KAI6646557.1"/>
    </source>
</evidence>
<dbReference type="EC" id="2.4.1.-" evidence="9"/>
<dbReference type="InterPro" id="IPR029044">
    <property type="entry name" value="Nucleotide-diphossugar_trans"/>
</dbReference>
<evidence type="ECO:0000256" key="2">
    <source>
        <dbReference type="ARBA" id="ARBA00009239"/>
    </source>
</evidence>
<evidence type="ECO:0000256" key="1">
    <source>
        <dbReference type="ARBA" id="ARBA00004447"/>
    </source>
</evidence>
<gene>
    <name evidence="11" type="ORF">LOD99_12678</name>
</gene>
<keyword evidence="4" id="KW-0812">Transmembrane</keyword>
<proteinExistence type="inferred from homology"/>
<dbReference type="PROSITE" id="PS51820">
    <property type="entry name" value="PA14"/>
    <property type="match status" value="1"/>
</dbReference>
<dbReference type="EMBL" id="JAKMXF010000354">
    <property type="protein sequence ID" value="KAI6646557.1"/>
    <property type="molecule type" value="Genomic_DNA"/>
</dbReference>
<dbReference type="InterPro" id="IPR037524">
    <property type="entry name" value="PA14/GLEYA"/>
</dbReference>
<evidence type="ECO:0000256" key="7">
    <source>
        <dbReference type="ARBA" id="ARBA00023034"/>
    </source>
</evidence>
<keyword evidence="8" id="KW-0472">Membrane</keyword>
<protein>
    <recommendedName>
        <fullName evidence="9">Hexosyltransferase</fullName>
        <ecNumber evidence="9">2.4.1.-</ecNumber>
    </recommendedName>
</protein>
<keyword evidence="5 9" id="KW-0735">Signal-anchor</keyword>
<comment type="subcellular location">
    <subcellularLocation>
        <location evidence="1 9">Golgi apparatus</location>
        <location evidence="1 9">Golgi stack membrane</location>
        <topology evidence="1 9">Single-pass type II membrane protein</topology>
    </subcellularLocation>
</comment>
<comment type="similarity">
    <text evidence="2 9">Belongs to the chondroitin N-acetylgalactosaminyltransferase family.</text>
</comment>
<dbReference type="PANTHER" id="PTHR12369:SF5">
    <property type="entry name" value="HEXOSYLTRANSFERASE"/>
    <property type="match status" value="1"/>
</dbReference>
<evidence type="ECO:0000256" key="9">
    <source>
        <dbReference type="RuleBase" id="RU364016"/>
    </source>
</evidence>
<dbReference type="InterPro" id="IPR008428">
    <property type="entry name" value="Chond_GalNAc"/>
</dbReference>
<dbReference type="GO" id="GO:0032580">
    <property type="term" value="C:Golgi cisterna membrane"/>
    <property type="evidence" value="ECO:0007669"/>
    <property type="project" value="UniProtKB-SubCell"/>
</dbReference>
<dbReference type="PANTHER" id="PTHR12369">
    <property type="entry name" value="CHONDROITIN SYNTHASE"/>
    <property type="match status" value="1"/>
</dbReference>
<dbReference type="Proteomes" id="UP001165289">
    <property type="component" value="Unassembled WGS sequence"/>
</dbReference>
<name>A0AAV7JCR4_9METZ</name>
<reference evidence="11 12" key="1">
    <citation type="journal article" date="2023" name="BMC Biol.">
        <title>The compact genome of the sponge Oopsacas minuta (Hexactinellida) is lacking key metazoan core genes.</title>
        <authorList>
            <person name="Santini S."/>
            <person name="Schenkelaars Q."/>
            <person name="Jourda C."/>
            <person name="Duchesne M."/>
            <person name="Belahbib H."/>
            <person name="Rocher C."/>
            <person name="Selva M."/>
            <person name="Riesgo A."/>
            <person name="Vervoort M."/>
            <person name="Leys S.P."/>
            <person name="Kodjabachian L."/>
            <person name="Le Bivic A."/>
            <person name="Borchiellini C."/>
            <person name="Claverie J.M."/>
            <person name="Renard E."/>
        </authorList>
    </citation>
    <scope>NUCLEOTIDE SEQUENCE [LARGE SCALE GENOMIC DNA]</scope>
    <source>
        <strain evidence="11">SPO-2</strain>
    </source>
</reference>
<dbReference type="InterPro" id="IPR051227">
    <property type="entry name" value="CS_glycosyltransferase"/>
</dbReference>
<sequence length="627" mass="72189">MTIQTPPIVYKRSIEYRQGLLQRSQEQNRINFDTKISDSRKYVKKIVRSSDTPSKELDSTKYDSPNISDILSGVTGELSIYRWYDFCSVYTNRLKSIPGFPFNPSVELTLNSLNTKFSAKNFGQRIFGYLIAPATGVFTFSISSSSGIEFWLSYDPNPLHSILIAAICDSELKSGNCPYSAREKYSKSTQYSDPINLTIDRPYYIELIHVNTDGSGQIDVKWKIPGSSVYLNIPPENLITFPKGYSPSTYHPSFSYPSHVIQALSPDPPSERDFLFKYPKLRLDEFSYSIPNCNIFEDEISNIYLKKLSVPYLSVYPNDNTELMNEDDISSGNILLSEKEGLSVVASFLEQIKHSFPKIILHKIVNIEKYVHQPQIARYLIEILVYTQSNTSELSLISESLFSDSIPAERFCQHYVLRREESPFVYLMVGIKNSKHWARYLVENVERIYEDTQDDRFSLIIVDFESEDINIELLLRESSLKNWILIKVGRELSLIDGMNLALNQVPNENDIFFTADLILGIPSTMVDSIRKHTFQGYSAYAPAAIRHMCGYSFMYPFGYWEVMEYSLIGMYKSDWVQIGGVDDWDIQTSWGGDDWDSANRVLKSGINLNRIKERRLYHHYHSKDTNM</sequence>
<evidence type="ECO:0000313" key="12">
    <source>
        <dbReference type="Proteomes" id="UP001165289"/>
    </source>
</evidence>
<evidence type="ECO:0000256" key="4">
    <source>
        <dbReference type="ARBA" id="ARBA00022692"/>
    </source>
</evidence>
<dbReference type="Gene3D" id="2.60.120.1560">
    <property type="match status" value="1"/>
</dbReference>
<dbReference type="GO" id="GO:0008376">
    <property type="term" value="F:acetylgalactosaminyltransferase activity"/>
    <property type="evidence" value="ECO:0007669"/>
    <property type="project" value="InterPro"/>
</dbReference>
<feature type="domain" description="PA14" evidence="10">
    <location>
        <begin position="69"/>
        <end position="237"/>
    </location>
</feature>
<keyword evidence="3 9" id="KW-0808">Transferase</keyword>
<keyword evidence="12" id="KW-1185">Reference proteome</keyword>
<dbReference type="AlphaFoldDB" id="A0AAV7JCR4"/>
<keyword evidence="6" id="KW-1133">Transmembrane helix</keyword>
<evidence type="ECO:0000256" key="6">
    <source>
        <dbReference type="ARBA" id="ARBA00022989"/>
    </source>
</evidence>
<dbReference type="Gene3D" id="3.90.550.10">
    <property type="entry name" value="Spore Coat Polysaccharide Biosynthesis Protein SpsA, Chain A"/>
    <property type="match status" value="1"/>
</dbReference>